<sequence length="169" mass="18637">MCAHTHTHTLIYLKYEWEHMAHTFCLLLCLCIILSSRSSVLVSIGLLVFPCHVAIVPVPSYAHPQVDRTQGAWGHWGCSRLQSALPAPSHGWTCHRLALPTPQALSCWRNRQVTALPMAGQQPQVNPRRGSYLALITSSTSLLCHPVGQGSPRRLWEGGGGRWGAQMAQ</sequence>
<dbReference type="OMA" id="WGCSRPQ"/>
<evidence type="ECO:0000313" key="1">
    <source>
        <dbReference type="Ensembl" id="ENSNLEP00000039706.1"/>
    </source>
</evidence>
<reference evidence="1" key="2">
    <citation type="submission" date="2025-08" db="UniProtKB">
        <authorList>
            <consortium name="Ensembl"/>
        </authorList>
    </citation>
    <scope>IDENTIFICATION</scope>
</reference>
<proteinExistence type="predicted"/>
<dbReference type="Ensembl" id="ENSNLET00000060085.1">
    <property type="protein sequence ID" value="ENSNLEP00000039706.1"/>
    <property type="gene ID" value="ENSNLEG00000036271.1"/>
</dbReference>
<organism evidence="1 2">
    <name type="scientific">Nomascus leucogenys</name>
    <name type="common">Northern white-cheeked gibbon</name>
    <name type="synonym">Hylobates leucogenys</name>
    <dbReference type="NCBI Taxonomy" id="61853"/>
    <lineage>
        <taxon>Eukaryota</taxon>
        <taxon>Metazoa</taxon>
        <taxon>Chordata</taxon>
        <taxon>Craniata</taxon>
        <taxon>Vertebrata</taxon>
        <taxon>Euteleostomi</taxon>
        <taxon>Mammalia</taxon>
        <taxon>Eutheria</taxon>
        <taxon>Euarchontoglires</taxon>
        <taxon>Primates</taxon>
        <taxon>Haplorrhini</taxon>
        <taxon>Catarrhini</taxon>
        <taxon>Hylobatidae</taxon>
        <taxon>Nomascus</taxon>
    </lineage>
</organism>
<accession>A0A2I3H879</accession>
<dbReference type="Proteomes" id="UP000001073">
    <property type="component" value="Chromosome 18"/>
</dbReference>
<keyword evidence="2" id="KW-1185">Reference proteome</keyword>
<reference evidence="1 2" key="1">
    <citation type="submission" date="2012-10" db="EMBL/GenBank/DDBJ databases">
        <authorList>
            <consortium name="Gibbon Genome Sequencing Consortium"/>
        </authorList>
    </citation>
    <scope>NUCLEOTIDE SEQUENCE [LARGE SCALE GENOMIC DNA]</scope>
</reference>
<dbReference type="GeneTree" id="ENSGT00910000147351"/>
<protein>
    <submittedName>
        <fullName evidence="1">Uncharacterized protein</fullName>
    </submittedName>
</protein>
<dbReference type="InParanoid" id="A0A2I3H879"/>
<dbReference type="EMBL" id="ADFV01049098">
    <property type="status" value="NOT_ANNOTATED_CDS"/>
    <property type="molecule type" value="Genomic_DNA"/>
</dbReference>
<reference evidence="1" key="3">
    <citation type="submission" date="2025-09" db="UniProtKB">
        <authorList>
            <consortium name="Ensembl"/>
        </authorList>
    </citation>
    <scope>IDENTIFICATION</scope>
</reference>
<dbReference type="AlphaFoldDB" id="A0A2I3H879"/>
<evidence type="ECO:0000313" key="2">
    <source>
        <dbReference type="Proteomes" id="UP000001073"/>
    </source>
</evidence>
<name>A0A2I3H879_NOMLE</name>